<dbReference type="AlphaFoldDB" id="A0A3S2VHP1"/>
<dbReference type="OrthoDB" id="25106at2"/>
<proteinExistence type="predicted"/>
<dbReference type="CDD" id="cd03467">
    <property type="entry name" value="Rieske"/>
    <property type="match status" value="1"/>
</dbReference>
<dbReference type="GO" id="GO:0016705">
    <property type="term" value="F:oxidoreductase activity, acting on paired donors, with incorporation or reduction of molecular oxygen"/>
    <property type="evidence" value="ECO:0007669"/>
    <property type="project" value="UniProtKB-ARBA"/>
</dbReference>
<evidence type="ECO:0000256" key="5">
    <source>
        <dbReference type="SAM" id="MobiDB-lite"/>
    </source>
</evidence>
<evidence type="ECO:0000256" key="2">
    <source>
        <dbReference type="ARBA" id="ARBA00022723"/>
    </source>
</evidence>
<feature type="domain" description="Rieske" evidence="6">
    <location>
        <begin position="68"/>
        <end position="161"/>
    </location>
</feature>
<evidence type="ECO:0000256" key="1">
    <source>
        <dbReference type="ARBA" id="ARBA00022714"/>
    </source>
</evidence>
<dbReference type="GO" id="GO:0051537">
    <property type="term" value="F:2 iron, 2 sulfur cluster binding"/>
    <property type="evidence" value="ECO:0007669"/>
    <property type="project" value="UniProtKB-KW"/>
</dbReference>
<evidence type="ECO:0000313" key="8">
    <source>
        <dbReference type="Proteomes" id="UP000283128"/>
    </source>
</evidence>
<name>A0A3S2VHP1_9ACTN</name>
<evidence type="ECO:0000259" key="6">
    <source>
        <dbReference type="PROSITE" id="PS51296"/>
    </source>
</evidence>
<keyword evidence="2" id="KW-0479">Metal-binding</keyword>
<dbReference type="RefSeq" id="WP_127829233.1">
    <property type="nucleotide sequence ID" value="NZ_RZYA01000007.1"/>
</dbReference>
<evidence type="ECO:0000256" key="3">
    <source>
        <dbReference type="ARBA" id="ARBA00023004"/>
    </source>
</evidence>
<feature type="region of interest" description="Disordered" evidence="5">
    <location>
        <begin position="133"/>
        <end position="162"/>
    </location>
</feature>
<evidence type="ECO:0000256" key="4">
    <source>
        <dbReference type="ARBA" id="ARBA00023014"/>
    </source>
</evidence>
<keyword evidence="1" id="KW-0001">2Fe-2S</keyword>
<dbReference type="PROSITE" id="PS51296">
    <property type="entry name" value="RIESKE"/>
    <property type="match status" value="1"/>
</dbReference>
<dbReference type="GO" id="GO:0046872">
    <property type="term" value="F:metal ion binding"/>
    <property type="evidence" value="ECO:0007669"/>
    <property type="project" value="UniProtKB-KW"/>
</dbReference>
<dbReference type="Gene3D" id="2.102.10.10">
    <property type="entry name" value="Rieske [2Fe-2S] iron-sulphur domain"/>
    <property type="match status" value="1"/>
</dbReference>
<keyword evidence="8" id="KW-1185">Reference proteome</keyword>
<dbReference type="Pfam" id="PF00355">
    <property type="entry name" value="Rieske"/>
    <property type="match status" value="1"/>
</dbReference>
<keyword evidence="3" id="KW-0408">Iron</keyword>
<accession>A0A3S2VHP1</accession>
<dbReference type="InterPro" id="IPR036922">
    <property type="entry name" value="Rieske_2Fe-2S_sf"/>
</dbReference>
<sequence length="162" mass="15734">MTASQESVPSPARRTVVAAVGAVGVAAALSACGSSGDASSKGKGSEGGGGGKTDTAGSGAAAGKEKGKPLTRTADIPVGGGKVFGDAGVVVTQPKKGEFKAFTNICTHRQCPVSAVEGGTINCPCHHSKFSIEDGSPQPGSPATQPLAAKQITVSGDSVELA</sequence>
<dbReference type="SUPFAM" id="SSF50022">
    <property type="entry name" value="ISP domain"/>
    <property type="match status" value="1"/>
</dbReference>
<dbReference type="GO" id="GO:0004497">
    <property type="term" value="F:monooxygenase activity"/>
    <property type="evidence" value="ECO:0007669"/>
    <property type="project" value="UniProtKB-ARBA"/>
</dbReference>
<evidence type="ECO:0000313" key="7">
    <source>
        <dbReference type="EMBL" id="RVU23938.1"/>
    </source>
</evidence>
<dbReference type="FunFam" id="2.102.10.10:FF:000016">
    <property type="entry name" value="Nitrite reductase/ring-hydroxylating ferredoxin subunit"/>
    <property type="match status" value="1"/>
</dbReference>
<organism evidence="7 8">
    <name type="scientific">Streptomyces antnestii</name>
    <dbReference type="NCBI Taxonomy" id="2494256"/>
    <lineage>
        <taxon>Bacteria</taxon>
        <taxon>Bacillati</taxon>
        <taxon>Actinomycetota</taxon>
        <taxon>Actinomycetes</taxon>
        <taxon>Kitasatosporales</taxon>
        <taxon>Streptomycetaceae</taxon>
        <taxon>Streptomyces</taxon>
    </lineage>
</organism>
<keyword evidence="4" id="KW-0411">Iron-sulfur</keyword>
<comment type="caution">
    <text evidence="7">The sequence shown here is derived from an EMBL/GenBank/DDBJ whole genome shotgun (WGS) entry which is preliminary data.</text>
</comment>
<feature type="compositionally biased region" description="Low complexity" evidence="5">
    <location>
        <begin position="53"/>
        <end position="62"/>
    </location>
</feature>
<feature type="region of interest" description="Disordered" evidence="5">
    <location>
        <begin position="31"/>
        <end position="78"/>
    </location>
</feature>
<dbReference type="Proteomes" id="UP000283128">
    <property type="component" value="Unassembled WGS sequence"/>
</dbReference>
<dbReference type="EMBL" id="RZYA01000007">
    <property type="protein sequence ID" value="RVU23938.1"/>
    <property type="molecule type" value="Genomic_DNA"/>
</dbReference>
<dbReference type="InterPro" id="IPR017941">
    <property type="entry name" value="Rieske_2Fe-2S"/>
</dbReference>
<dbReference type="InterPro" id="IPR006311">
    <property type="entry name" value="TAT_signal"/>
</dbReference>
<feature type="compositionally biased region" description="Low complexity" evidence="5">
    <location>
        <begin position="31"/>
        <end position="42"/>
    </location>
</feature>
<reference evidence="7 8" key="1">
    <citation type="submission" date="2019-01" db="EMBL/GenBank/DDBJ databases">
        <title>Genome sequences of Streptomyces and Rhizobium isolates collected from root and soil.</title>
        <authorList>
            <person name="Chhettri S."/>
            <person name="Sevigny J.L."/>
            <person name="Sen A."/>
            <person name="Ennis N."/>
            <person name="Tisa L."/>
        </authorList>
    </citation>
    <scope>NUCLEOTIDE SEQUENCE [LARGE SCALE GENOMIC DNA]</scope>
    <source>
        <strain evidence="7 8">San01</strain>
    </source>
</reference>
<gene>
    <name evidence="7" type="ORF">EOT10_18015</name>
</gene>
<dbReference type="PROSITE" id="PS51318">
    <property type="entry name" value="TAT"/>
    <property type="match status" value="1"/>
</dbReference>
<protein>
    <submittedName>
        <fullName evidence="7">Rieske (2Fe-2S) protein</fullName>
    </submittedName>
</protein>